<dbReference type="GeneID" id="90606874"/>
<protein>
    <submittedName>
        <fullName evidence="2">Uncharacterized protein</fullName>
    </submittedName>
</protein>
<dbReference type="RefSeq" id="WP_099258679.1">
    <property type="nucleotide sequence ID" value="NZ_NIZW01000001.1"/>
</dbReference>
<feature type="transmembrane region" description="Helical" evidence="1">
    <location>
        <begin position="256"/>
        <end position="276"/>
    </location>
</feature>
<dbReference type="InterPro" id="IPR011604">
    <property type="entry name" value="PDDEXK-like_dom_sf"/>
</dbReference>
<organism evidence="2 3">
    <name type="scientific">Rhodopirellula bahusiensis</name>
    <dbReference type="NCBI Taxonomy" id="2014065"/>
    <lineage>
        <taxon>Bacteria</taxon>
        <taxon>Pseudomonadati</taxon>
        <taxon>Planctomycetota</taxon>
        <taxon>Planctomycetia</taxon>
        <taxon>Pirellulales</taxon>
        <taxon>Pirellulaceae</taxon>
        <taxon>Rhodopirellula</taxon>
    </lineage>
</organism>
<name>A0A2G1WD74_9BACT</name>
<dbReference type="Gene3D" id="3.90.320.10">
    <property type="match status" value="1"/>
</dbReference>
<sequence length="499" mass="56799">MSDINPEEANQLREEISEYRAAIQQFRDLPDPLGKFARTSRLVEKVIKTHFPPVEPEVSSLGGLLHSRKDFLGKKKFRKAAFAIDIRNLELHYDPDREATEADANKATRILFEIIELHCKELEKGLPRTTEAIDPAETRQFPTTTRATLPLPELVAYATRIERKSPPMLDADEADPHVTASTLAEYTFCPRAGVLTHEGSFSDPEEELPSLALLPWYEQAAIEEAYTHALYVLFAFPVGLVAAVVILSLMLLGNPVYPLLLIGLVLGWTIFAWRAFRRWREIGNRRLAAQLANECNPVPGKNTFQPVDWWGLLLAGYEVRRPQAALHDERWKLSGKPRRILDKGTMSIPVHRIRKPEGPVLPQHIVRVMAHCHLIEATEGANSPFGIVLFGNTYQGMTVPNTNEHRERFYTALERVRAMIIESDAGERQPPEPVTGNVCSSCHFGHPRSIAHEDKTMRYEEPLDPVLFHNGKKAFHCDCGDRFNWKPKHDRNRKMRRLE</sequence>
<evidence type="ECO:0000313" key="2">
    <source>
        <dbReference type="EMBL" id="PHQ36977.1"/>
    </source>
</evidence>
<keyword evidence="1" id="KW-0472">Membrane</keyword>
<dbReference type="EMBL" id="NIZW01000001">
    <property type="protein sequence ID" value="PHQ36977.1"/>
    <property type="molecule type" value="Genomic_DNA"/>
</dbReference>
<reference evidence="2 3" key="1">
    <citation type="submission" date="2017-06" db="EMBL/GenBank/DDBJ databases">
        <title>Description of Rhodopirellula bahusiensis sp. nov.</title>
        <authorList>
            <person name="Kizina J."/>
            <person name="Harder J."/>
        </authorList>
    </citation>
    <scope>NUCLEOTIDE SEQUENCE [LARGE SCALE GENOMIC DNA]</scope>
    <source>
        <strain evidence="2 3">SWK21</strain>
    </source>
</reference>
<dbReference type="Proteomes" id="UP000225740">
    <property type="component" value="Unassembled WGS sequence"/>
</dbReference>
<dbReference type="AlphaFoldDB" id="A0A2G1WD74"/>
<keyword evidence="3" id="KW-1185">Reference proteome</keyword>
<keyword evidence="1" id="KW-0812">Transmembrane</keyword>
<feature type="transmembrane region" description="Helical" evidence="1">
    <location>
        <begin position="229"/>
        <end position="250"/>
    </location>
</feature>
<dbReference type="OrthoDB" id="284983at2"/>
<gene>
    <name evidence="2" type="ORF">CEE69_00955</name>
</gene>
<accession>A0A2G1WD74</accession>
<evidence type="ECO:0000256" key="1">
    <source>
        <dbReference type="SAM" id="Phobius"/>
    </source>
</evidence>
<proteinExistence type="predicted"/>
<evidence type="ECO:0000313" key="3">
    <source>
        <dbReference type="Proteomes" id="UP000225740"/>
    </source>
</evidence>
<comment type="caution">
    <text evidence="2">The sequence shown here is derived from an EMBL/GenBank/DDBJ whole genome shotgun (WGS) entry which is preliminary data.</text>
</comment>
<keyword evidence="1" id="KW-1133">Transmembrane helix</keyword>